<accession>A0ABW8GLY8</accession>
<gene>
    <name evidence="1" type="ORF">ACIKP9_09415</name>
</gene>
<protein>
    <submittedName>
        <fullName evidence="1">DUF3240 family protein</fullName>
    </submittedName>
</protein>
<dbReference type="Proteomes" id="UP001617669">
    <property type="component" value="Unassembled WGS sequence"/>
</dbReference>
<proteinExistence type="predicted"/>
<dbReference type="InterPro" id="IPR015867">
    <property type="entry name" value="N-reg_PII/ATP_PRibTrfase_C"/>
</dbReference>
<dbReference type="RefSeq" id="WP_400881736.1">
    <property type="nucleotide sequence ID" value="NZ_JBIWXY010000001.1"/>
</dbReference>
<evidence type="ECO:0000313" key="2">
    <source>
        <dbReference type="Proteomes" id="UP001617669"/>
    </source>
</evidence>
<comment type="caution">
    <text evidence="1">The sequence shown here is derived from an EMBL/GenBank/DDBJ whole genome shotgun (WGS) entry which is preliminary data.</text>
</comment>
<name>A0ABW8GLY8_9PROT</name>
<evidence type="ECO:0000313" key="1">
    <source>
        <dbReference type="EMBL" id="MFJ5446445.1"/>
    </source>
</evidence>
<organism evidence="1 2">
    <name type="scientific">Methylobacillus methanolivorans</name>
    <dbReference type="NCBI Taxonomy" id="1848927"/>
    <lineage>
        <taxon>Bacteria</taxon>
        <taxon>Pseudomonadati</taxon>
        <taxon>Pseudomonadota</taxon>
        <taxon>Betaproteobacteria</taxon>
        <taxon>Nitrosomonadales</taxon>
        <taxon>Methylophilaceae</taxon>
        <taxon>Methylobacillus</taxon>
    </lineage>
</organism>
<dbReference type="EMBL" id="JBIWXY010000001">
    <property type="protein sequence ID" value="MFJ5446445.1"/>
    <property type="molecule type" value="Genomic_DNA"/>
</dbReference>
<dbReference type="Pfam" id="PF11582">
    <property type="entry name" value="DUF3240"/>
    <property type="match status" value="1"/>
</dbReference>
<keyword evidence="2" id="KW-1185">Reference proteome</keyword>
<dbReference type="InterPro" id="IPR021634">
    <property type="entry name" value="DUF3240"/>
</dbReference>
<dbReference type="Gene3D" id="3.30.70.120">
    <property type="match status" value="1"/>
</dbReference>
<reference evidence="1 2" key="1">
    <citation type="submission" date="2024-11" db="EMBL/GenBank/DDBJ databases">
        <authorList>
            <person name="Kaparullina E.N."/>
            <person name="Delegan Y.A."/>
            <person name="Doronina N.V."/>
        </authorList>
    </citation>
    <scope>NUCLEOTIDE SEQUENCE [LARGE SCALE GENOMIC DNA]</scope>
    <source>
        <strain evidence="1 2">7sh_L</strain>
    </source>
</reference>
<sequence>MSHHLLHILVSPKLEDAMIDWLLAQEQAPVFETSRVQQYGRSLESLTERVTGFRLQVLFMLQIPALTLNTFLPALEEKFGKEVISYRVLAISNSHSPWPAT</sequence>